<evidence type="ECO:0000256" key="6">
    <source>
        <dbReference type="ARBA" id="ARBA00023157"/>
    </source>
</evidence>
<dbReference type="InterPro" id="IPR044846">
    <property type="entry name" value="GH10"/>
</dbReference>
<evidence type="ECO:0000259" key="12">
    <source>
        <dbReference type="PROSITE" id="PS51760"/>
    </source>
</evidence>
<dbReference type="InterPro" id="IPR017853">
    <property type="entry name" value="GH"/>
</dbReference>
<evidence type="ECO:0000256" key="4">
    <source>
        <dbReference type="ARBA" id="ARBA00022729"/>
    </source>
</evidence>
<feature type="chain" id="PRO_5039138086" description="Beta-xylanase" evidence="11">
    <location>
        <begin position="26"/>
        <end position="766"/>
    </location>
</feature>
<keyword evidence="4 11" id="KW-0732">Signal</keyword>
<keyword evidence="7 10" id="KW-0119">Carbohydrate metabolism</keyword>
<accession>A0A8J3QCI4</accession>
<proteinExistence type="inferred from homology"/>
<feature type="domain" description="GH10" evidence="12">
    <location>
        <begin position="32"/>
        <end position="347"/>
    </location>
</feature>
<dbReference type="Gene3D" id="2.60.120.200">
    <property type="match status" value="2"/>
</dbReference>
<evidence type="ECO:0000256" key="9">
    <source>
        <dbReference type="ARBA" id="ARBA00023326"/>
    </source>
</evidence>
<dbReference type="SUPFAM" id="SSF51445">
    <property type="entry name" value="(Trans)glycosidases"/>
    <property type="match status" value="1"/>
</dbReference>
<gene>
    <name evidence="13" type="ORF">Rhe02_63800</name>
</gene>
<dbReference type="SMART" id="SM00633">
    <property type="entry name" value="Glyco_10"/>
    <property type="match status" value="1"/>
</dbReference>
<evidence type="ECO:0000313" key="13">
    <source>
        <dbReference type="EMBL" id="GIH08313.1"/>
    </source>
</evidence>
<dbReference type="RefSeq" id="WP_203912069.1">
    <property type="nucleotide sequence ID" value="NZ_BONY01000047.1"/>
</dbReference>
<evidence type="ECO:0000256" key="5">
    <source>
        <dbReference type="ARBA" id="ARBA00022801"/>
    </source>
</evidence>
<dbReference type="Pfam" id="PF00331">
    <property type="entry name" value="Glyco_hydro_10"/>
    <property type="match status" value="1"/>
</dbReference>
<keyword evidence="3" id="KW-0858">Xylan degradation</keyword>
<comment type="caution">
    <text evidence="13">The sequence shown here is derived from an EMBL/GenBank/DDBJ whole genome shotgun (WGS) entry which is preliminary data.</text>
</comment>
<dbReference type="AlphaFoldDB" id="A0A8J3QCI4"/>
<evidence type="ECO:0000256" key="11">
    <source>
        <dbReference type="SAM" id="SignalP"/>
    </source>
</evidence>
<feature type="signal peptide" evidence="11">
    <location>
        <begin position="1"/>
        <end position="25"/>
    </location>
</feature>
<name>A0A8J3QCI4_9ACTN</name>
<dbReference type="PROSITE" id="PS51760">
    <property type="entry name" value="GH10_2"/>
    <property type="match status" value="1"/>
</dbReference>
<dbReference type="PANTHER" id="PTHR31490:SF88">
    <property type="entry name" value="BETA-XYLANASE"/>
    <property type="match status" value="1"/>
</dbReference>
<evidence type="ECO:0000256" key="8">
    <source>
        <dbReference type="ARBA" id="ARBA00023295"/>
    </source>
</evidence>
<evidence type="ECO:0000256" key="10">
    <source>
        <dbReference type="RuleBase" id="RU361174"/>
    </source>
</evidence>
<dbReference type="InterPro" id="IPR001000">
    <property type="entry name" value="GH10_dom"/>
</dbReference>
<dbReference type="InterPro" id="IPR006558">
    <property type="entry name" value="LamG-like"/>
</dbReference>
<keyword evidence="5 10" id="KW-0378">Hydrolase</keyword>
<protein>
    <recommendedName>
        <fullName evidence="10">Beta-xylanase</fullName>
        <ecNumber evidence="10">3.2.1.8</ecNumber>
    </recommendedName>
</protein>
<dbReference type="EC" id="3.2.1.8" evidence="10"/>
<comment type="similarity">
    <text evidence="2 10">Belongs to the glycosyl hydrolase 10 (cellulase F) family.</text>
</comment>
<dbReference type="Proteomes" id="UP000612899">
    <property type="component" value="Unassembled WGS sequence"/>
</dbReference>
<dbReference type="GO" id="GO:0045493">
    <property type="term" value="P:xylan catabolic process"/>
    <property type="evidence" value="ECO:0007669"/>
    <property type="project" value="UniProtKB-KW"/>
</dbReference>
<dbReference type="PANTHER" id="PTHR31490">
    <property type="entry name" value="GLYCOSYL HYDROLASE"/>
    <property type="match status" value="1"/>
</dbReference>
<evidence type="ECO:0000256" key="7">
    <source>
        <dbReference type="ARBA" id="ARBA00023277"/>
    </source>
</evidence>
<keyword evidence="9 10" id="KW-0624">Polysaccharide degradation</keyword>
<evidence type="ECO:0000256" key="1">
    <source>
        <dbReference type="ARBA" id="ARBA00000681"/>
    </source>
</evidence>
<dbReference type="InterPro" id="IPR013320">
    <property type="entry name" value="ConA-like_dom_sf"/>
</dbReference>
<dbReference type="GO" id="GO:0031176">
    <property type="term" value="F:endo-1,4-beta-xylanase activity"/>
    <property type="evidence" value="ECO:0007669"/>
    <property type="project" value="UniProtKB-EC"/>
</dbReference>
<organism evidence="13 14">
    <name type="scientific">Rhizocola hellebori</name>
    <dbReference type="NCBI Taxonomy" id="1392758"/>
    <lineage>
        <taxon>Bacteria</taxon>
        <taxon>Bacillati</taxon>
        <taxon>Actinomycetota</taxon>
        <taxon>Actinomycetes</taxon>
        <taxon>Micromonosporales</taxon>
        <taxon>Micromonosporaceae</taxon>
        <taxon>Rhizocola</taxon>
    </lineage>
</organism>
<keyword evidence="14" id="KW-1185">Reference proteome</keyword>
<dbReference type="SUPFAM" id="SSF49899">
    <property type="entry name" value="Concanavalin A-like lectins/glucanases"/>
    <property type="match status" value="2"/>
</dbReference>
<keyword evidence="6" id="KW-1015">Disulfide bond</keyword>
<dbReference type="SMART" id="SM00560">
    <property type="entry name" value="LamGL"/>
    <property type="match status" value="2"/>
</dbReference>
<keyword evidence="8 10" id="KW-0326">Glycosidase</keyword>
<evidence type="ECO:0000256" key="3">
    <source>
        <dbReference type="ARBA" id="ARBA00022651"/>
    </source>
</evidence>
<evidence type="ECO:0000313" key="14">
    <source>
        <dbReference type="Proteomes" id="UP000612899"/>
    </source>
</evidence>
<dbReference type="Gene3D" id="3.20.20.80">
    <property type="entry name" value="Glycosidases"/>
    <property type="match status" value="1"/>
</dbReference>
<sequence length="766" mass="81087">MSFRFAVVRSALLGLVVTAIFGTLAPHPPGAAAAATTLRDAATSRGVLIGSAVATGPLRDDAAYQAKLGAEFSTVTPEDDMKWARVEPVRGQYDFSGGDRLADFAAAHGQTIRGHTLVWHHSLPAWLTSGGFTADQLRAILKAHIEAMVTRYRGRVAIWDVVNEPLAEDGTLRPGFWLDNLGPGYLADSFRWARVADPTAKLYLNEYGAEGGTAKARGLFALVTSLKAQGVPLDGIGFQTHKLDTTRLSGLADTMRRFAVLDLDVAVTELDVRMPLPANADRLTRQADVYGWAVSACLAVPRCRSITTWGFTDAHSWVPDNYPGWGAAALFDEGLSAKAAYYRVLTTLTGWQRPATDPIGWWRLDDWSGTLAYDASGSARHARAGGGALGGAGRSPANAAFRGDGVSAEASTASAVLATQGSYTVSAWVSLSDRSGYRVVASQDGAVRSAFYLEYHPAFDRWAFIVPTADSAVSGWQTLTSQAVPAAGEWTHLAAVFDAVTGRMLLYVNGRLEASASAVSWASSGAFHIGRSISGGWFAGGISDVRAYDRALGAAELAAMADPLAGLWPLGGHSGDESWFAGDGDPRPELIGWTGDRAGRAGGALALGGTESVDVPRPALYTNSSYTVSAWVKLGSTAGYRVIASQDGAARGAFYLEYHPDYRRWAFIIPTADARDTGWQTLLSTTAPVAGVWTHLAAVFDKAAGRMLLYVNGRLEASAAAISWASAGIFHIGRSMDGAFFAGAIDEVRAQAKALSAGEIANLARR</sequence>
<dbReference type="Pfam" id="PF13385">
    <property type="entry name" value="Laminin_G_3"/>
    <property type="match status" value="2"/>
</dbReference>
<dbReference type="PRINTS" id="PR00134">
    <property type="entry name" value="GLHYDRLASE10"/>
</dbReference>
<reference evidence="13" key="1">
    <citation type="submission" date="2021-01" db="EMBL/GenBank/DDBJ databases">
        <title>Whole genome shotgun sequence of Rhizocola hellebori NBRC 109834.</title>
        <authorList>
            <person name="Komaki H."/>
            <person name="Tamura T."/>
        </authorList>
    </citation>
    <scope>NUCLEOTIDE SEQUENCE</scope>
    <source>
        <strain evidence="13">NBRC 109834</strain>
    </source>
</reference>
<dbReference type="EMBL" id="BONY01000047">
    <property type="protein sequence ID" value="GIH08313.1"/>
    <property type="molecule type" value="Genomic_DNA"/>
</dbReference>
<comment type="catalytic activity">
    <reaction evidence="1 10">
        <text>Endohydrolysis of (1-&gt;4)-beta-D-xylosidic linkages in xylans.</text>
        <dbReference type="EC" id="3.2.1.8"/>
    </reaction>
</comment>
<evidence type="ECO:0000256" key="2">
    <source>
        <dbReference type="ARBA" id="ARBA00007495"/>
    </source>
</evidence>